<feature type="domain" description="YCII-related" evidence="2">
    <location>
        <begin position="8"/>
        <end position="84"/>
    </location>
</feature>
<dbReference type="PANTHER" id="PTHR37828:SF1">
    <property type="entry name" value="YCII-RELATED DOMAIN-CONTAINING PROTEIN"/>
    <property type="match status" value="1"/>
</dbReference>
<gene>
    <name evidence="3" type="ORF">H9786_10055</name>
</gene>
<reference evidence="3" key="2">
    <citation type="submission" date="2021-04" db="EMBL/GenBank/DDBJ databases">
        <authorList>
            <person name="Gilroy R."/>
        </authorList>
    </citation>
    <scope>NUCLEOTIDE SEQUENCE</scope>
    <source>
        <strain evidence="3">ChiHjej13B12-24818</strain>
    </source>
</reference>
<sequence>MATFAVQYTYTDDADRVATFRPEHRAHLAELHAEGTLLLSGPLGGDPGALLIVTAESEEAALAALDGDPFKREGVITDRTAREWAVVIGHIPGS</sequence>
<dbReference type="Gene3D" id="3.30.70.1060">
    <property type="entry name" value="Dimeric alpha+beta barrel"/>
    <property type="match status" value="1"/>
</dbReference>
<comment type="caution">
    <text evidence="3">The sequence shown here is derived from an EMBL/GenBank/DDBJ whole genome shotgun (WGS) entry which is preliminary data.</text>
</comment>
<comment type="similarity">
    <text evidence="1">Belongs to the YciI family.</text>
</comment>
<dbReference type="PANTHER" id="PTHR37828">
    <property type="entry name" value="GSR2449 PROTEIN"/>
    <property type="match status" value="1"/>
</dbReference>
<organism evidence="3 4">
    <name type="scientific">Candidatus Brachybacterium merdavium</name>
    <dbReference type="NCBI Taxonomy" id="2838513"/>
    <lineage>
        <taxon>Bacteria</taxon>
        <taxon>Bacillati</taxon>
        <taxon>Actinomycetota</taxon>
        <taxon>Actinomycetes</taxon>
        <taxon>Micrococcales</taxon>
        <taxon>Dermabacteraceae</taxon>
        <taxon>Brachybacterium</taxon>
    </lineage>
</organism>
<proteinExistence type="inferred from homology"/>
<dbReference type="SUPFAM" id="SSF54909">
    <property type="entry name" value="Dimeric alpha+beta barrel"/>
    <property type="match status" value="1"/>
</dbReference>
<dbReference type="Pfam" id="PF03795">
    <property type="entry name" value="YCII"/>
    <property type="match status" value="1"/>
</dbReference>
<dbReference type="Proteomes" id="UP000823823">
    <property type="component" value="Unassembled WGS sequence"/>
</dbReference>
<reference evidence="3" key="1">
    <citation type="journal article" date="2021" name="PeerJ">
        <title>Extensive microbial diversity within the chicken gut microbiome revealed by metagenomics and culture.</title>
        <authorList>
            <person name="Gilroy R."/>
            <person name="Ravi A."/>
            <person name="Getino M."/>
            <person name="Pursley I."/>
            <person name="Horton D.L."/>
            <person name="Alikhan N.F."/>
            <person name="Baker D."/>
            <person name="Gharbi K."/>
            <person name="Hall N."/>
            <person name="Watson M."/>
            <person name="Adriaenssens E.M."/>
            <person name="Foster-Nyarko E."/>
            <person name="Jarju S."/>
            <person name="Secka A."/>
            <person name="Antonio M."/>
            <person name="Oren A."/>
            <person name="Chaudhuri R.R."/>
            <person name="La Ragione R."/>
            <person name="Hildebrand F."/>
            <person name="Pallen M.J."/>
        </authorList>
    </citation>
    <scope>NUCLEOTIDE SEQUENCE</scope>
    <source>
        <strain evidence="3">ChiHjej13B12-24818</strain>
    </source>
</reference>
<dbReference type="EMBL" id="DWZH01000079">
    <property type="protein sequence ID" value="HJB10852.1"/>
    <property type="molecule type" value="Genomic_DNA"/>
</dbReference>
<dbReference type="AlphaFoldDB" id="A0A9D2RQD7"/>
<evidence type="ECO:0000259" key="2">
    <source>
        <dbReference type="Pfam" id="PF03795"/>
    </source>
</evidence>
<dbReference type="InterPro" id="IPR005545">
    <property type="entry name" value="YCII"/>
</dbReference>
<evidence type="ECO:0000313" key="3">
    <source>
        <dbReference type="EMBL" id="HJB10852.1"/>
    </source>
</evidence>
<protein>
    <recommendedName>
        <fullName evidence="2">YCII-related domain-containing protein</fullName>
    </recommendedName>
</protein>
<dbReference type="InterPro" id="IPR011008">
    <property type="entry name" value="Dimeric_a/b-barrel"/>
</dbReference>
<evidence type="ECO:0000313" key="4">
    <source>
        <dbReference type="Proteomes" id="UP000823823"/>
    </source>
</evidence>
<evidence type="ECO:0000256" key="1">
    <source>
        <dbReference type="ARBA" id="ARBA00007689"/>
    </source>
</evidence>
<name>A0A9D2RQD7_9MICO</name>
<accession>A0A9D2RQD7</accession>